<dbReference type="Gene3D" id="3.40.50.300">
    <property type="entry name" value="P-loop containing nucleotide triphosphate hydrolases"/>
    <property type="match status" value="1"/>
</dbReference>
<dbReference type="PIRSF" id="PIRSF000705">
    <property type="entry name" value="DNK"/>
    <property type="match status" value="1"/>
</dbReference>
<dbReference type="InterPro" id="IPR031314">
    <property type="entry name" value="DNK_dom"/>
</dbReference>
<keyword evidence="3" id="KW-0808">Transferase</keyword>
<dbReference type="OrthoDB" id="391791at2"/>
<keyword evidence="3" id="KW-0418">Kinase</keyword>
<keyword evidence="4" id="KW-1185">Reference proteome</keyword>
<feature type="binding site" evidence="1">
    <location>
        <begin position="147"/>
        <end position="151"/>
    </location>
    <ligand>
        <name>ATP</name>
        <dbReference type="ChEBI" id="CHEBI:30616"/>
    </ligand>
</feature>
<evidence type="ECO:0000256" key="1">
    <source>
        <dbReference type="PIRSR" id="PIRSR000705-3"/>
    </source>
</evidence>
<evidence type="ECO:0000313" key="3">
    <source>
        <dbReference type="EMBL" id="VEU78086.1"/>
    </source>
</evidence>
<dbReference type="InterPro" id="IPR002624">
    <property type="entry name" value="DCK/DGK"/>
</dbReference>
<dbReference type="EMBL" id="LR215043">
    <property type="protein sequence ID" value="VEU78086.1"/>
    <property type="molecule type" value="Genomic_DNA"/>
</dbReference>
<keyword evidence="1" id="KW-0067">ATP-binding</keyword>
<dbReference type="InterPro" id="IPR050566">
    <property type="entry name" value="Deoxyribonucleoside_kinase"/>
</dbReference>
<dbReference type="Proteomes" id="UP000290876">
    <property type="component" value="Chromosome"/>
</dbReference>
<protein>
    <submittedName>
        <fullName evidence="3">Deoxyguanosine kinase</fullName>
        <ecNumber evidence="3">2.7.1.113</ecNumber>
    </submittedName>
</protein>
<dbReference type="EC" id="2.7.1.113" evidence="3"/>
<sequence length="221" mass="26262">MVIAISGMIGAGKSTLATALHKYYRNSMMMVEFEEDDDVFNIFLKWLYEKQPNIDIGFQAYIIESLSAKFQKTIADFKAQGYQFDKNHIFLDRFNLEHYIFAAANLSEKNLKYLKGFDAMFHQIVSPSENPDFAIFLDISFETFKERVFKRNRASEVENFDQNLRYFMRLHDFYKEMFIALCNKYKIPYHIINCNNKTQEQIFAEALILVETFDFSQLQRR</sequence>
<dbReference type="Pfam" id="PF01712">
    <property type="entry name" value="dNK"/>
    <property type="match status" value="1"/>
</dbReference>
<dbReference type="PANTHER" id="PTHR10513">
    <property type="entry name" value="DEOXYNUCLEOSIDE KINASE"/>
    <property type="match status" value="1"/>
</dbReference>
<proteinExistence type="predicted"/>
<dbReference type="AlphaFoldDB" id="A0A449BA95"/>
<organism evidence="3 4">
    <name type="scientific">Mycoplasmopsis columbinasalis</name>
    <dbReference type="NCBI Taxonomy" id="114880"/>
    <lineage>
        <taxon>Bacteria</taxon>
        <taxon>Bacillati</taxon>
        <taxon>Mycoplasmatota</taxon>
        <taxon>Mycoplasmoidales</taxon>
        <taxon>Metamycoplasmataceae</taxon>
        <taxon>Mycoplasmopsis</taxon>
    </lineage>
</organism>
<dbReference type="SUPFAM" id="SSF52540">
    <property type="entry name" value="P-loop containing nucleoside triphosphate hydrolases"/>
    <property type="match status" value="1"/>
</dbReference>
<keyword evidence="1" id="KW-0547">Nucleotide-binding</keyword>
<dbReference type="GO" id="GO:0005737">
    <property type="term" value="C:cytoplasm"/>
    <property type="evidence" value="ECO:0007669"/>
    <property type="project" value="TreeGrafter"/>
</dbReference>
<reference evidence="3 4" key="1">
    <citation type="submission" date="2019-01" db="EMBL/GenBank/DDBJ databases">
        <authorList>
            <consortium name="Pathogen Informatics"/>
        </authorList>
    </citation>
    <scope>NUCLEOTIDE SEQUENCE [LARGE SCALE GENOMIC DNA]</scope>
    <source>
        <strain evidence="3 4">NCTC10184</strain>
    </source>
</reference>
<evidence type="ECO:0000313" key="4">
    <source>
        <dbReference type="Proteomes" id="UP000290876"/>
    </source>
</evidence>
<feature type="domain" description="Deoxynucleoside kinase" evidence="2">
    <location>
        <begin position="3"/>
        <end position="198"/>
    </location>
</feature>
<dbReference type="GO" id="GO:0005524">
    <property type="term" value="F:ATP binding"/>
    <property type="evidence" value="ECO:0007669"/>
    <property type="project" value="UniProtKB-KW"/>
</dbReference>
<dbReference type="RefSeq" id="WP_129623255.1">
    <property type="nucleotide sequence ID" value="NZ_LR215043.1"/>
</dbReference>
<accession>A0A449BA95</accession>
<feature type="binding site" evidence="1">
    <location>
        <begin position="7"/>
        <end position="15"/>
    </location>
    <ligand>
        <name>ATP</name>
        <dbReference type="ChEBI" id="CHEBI:30616"/>
    </ligand>
</feature>
<evidence type="ECO:0000259" key="2">
    <source>
        <dbReference type="Pfam" id="PF01712"/>
    </source>
</evidence>
<dbReference type="KEGG" id="mcob:NCTC10184_00308"/>
<dbReference type="InterPro" id="IPR027417">
    <property type="entry name" value="P-loop_NTPase"/>
</dbReference>
<gene>
    <name evidence="3" type="primary">MCYN0418_1</name>
    <name evidence="3" type="ORF">NCTC10184_00308</name>
</gene>
<dbReference type="GO" id="GO:0004138">
    <property type="term" value="F:deoxyguanosine kinase activity"/>
    <property type="evidence" value="ECO:0007669"/>
    <property type="project" value="UniProtKB-EC"/>
</dbReference>
<name>A0A449BA95_9BACT</name>
<dbReference type="PANTHER" id="PTHR10513:SF35">
    <property type="entry name" value="DEOXYADENOSINE KINASE"/>
    <property type="match status" value="1"/>
</dbReference>